<dbReference type="SUPFAM" id="SSF52172">
    <property type="entry name" value="CheY-like"/>
    <property type="match status" value="1"/>
</dbReference>
<dbReference type="PROSITE" id="PS50110">
    <property type="entry name" value="RESPONSE_REGULATORY"/>
    <property type="match status" value="1"/>
</dbReference>
<feature type="domain" description="Response regulatory" evidence="3">
    <location>
        <begin position="10"/>
        <end position="125"/>
    </location>
</feature>
<sequence>MEDKKLRGKTILVVDSNNENRAMIRFHLSRLGFEIIEATNGQIAREKYLKYDPCFVLLETSLPDMDALEICSWMRYELDSNVPIIILSSENTDYDRIEGLKKGADDYIGKPYNLEELTIRIETVLRRTANRCSKRQISQY</sequence>
<dbReference type="PANTHER" id="PTHR44591:SF3">
    <property type="entry name" value="RESPONSE REGULATORY DOMAIN-CONTAINING PROTEIN"/>
    <property type="match status" value="1"/>
</dbReference>
<accession>A0A2N5GL64</accession>
<dbReference type="Proteomes" id="UP000234951">
    <property type="component" value="Unassembled WGS sequence"/>
</dbReference>
<name>A0A2N5GL64_9BACI</name>
<dbReference type="InterPro" id="IPR050595">
    <property type="entry name" value="Bact_response_regulator"/>
</dbReference>
<organism evidence="4 6">
    <name type="scientific">Bacillus canaveralius</name>
    <dbReference type="NCBI Taxonomy" id="1403243"/>
    <lineage>
        <taxon>Bacteria</taxon>
        <taxon>Bacillati</taxon>
        <taxon>Bacillota</taxon>
        <taxon>Bacilli</taxon>
        <taxon>Bacillales</taxon>
        <taxon>Bacillaceae</taxon>
        <taxon>Bacillus</taxon>
    </lineage>
</organism>
<dbReference type="RefSeq" id="WP_101577925.1">
    <property type="nucleotide sequence ID" value="NZ_PGVA01000028.1"/>
</dbReference>
<dbReference type="EMBL" id="PGVD01000025">
    <property type="protein sequence ID" value="PLR97885.1"/>
    <property type="molecule type" value="Genomic_DNA"/>
</dbReference>
<protein>
    <recommendedName>
        <fullName evidence="3">Response regulatory domain-containing protein</fullName>
    </recommendedName>
</protein>
<dbReference type="Pfam" id="PF00072">
    <property type="entry name" value="Response_reg"/>
    <property type="match status" value="1"/>
</dbReference>
<dbReference type="GO" id="GO:0000160">
    <property type="term" value="P:phosphorelay signal transduction system"/>
    <property type="evidence" value="ECO:0007669"/>
    <property type="project" value="InterPro"/>
</dbReference>
<dbReference type="EMBL" id="PGVA01000028">
    <property type="protein sequence ID" value="PLR82209.1"/>
    <property type="molecule type" value="Genomic_DNA"/>
</dbReference>
<evidence type="ECO:0000256" key="1">
    <source>
        <dbReference type="ARBA" id="ARBA00022553"/>
    </source>
</evidence>
<dbReference type="PANTHER" id="PTHR44591">
    <property type="entry name" value="STRESS RESPONSE REGULATOR PROTEIN 1"/>
    <property type="match status" value="1"/>
</dbReference>
<keyword evidence="7" id="KW-1185">Reference proteome</keyword>
<evidence type="ECO:0000259" key="3">
    <source>
        <dbReference type="PROSITE" id="PS50110"/>
    </source>
</evidence>
<dbReference type="Gene3D" id="3.40.50.2300">
    <property type="match status" value="1"/>
</dbReference>
<reference evidence="4 6" key="1">
    <citation type="submission" date="2017-11" db="EMBL/GenBank/DDBJ databases">
        <title>Comparitive Functional Genomics of Dry Heat Resistant strains isolated from the Viking Spacecraft.</title>
        <authorList>
            <person name="Seuylemezian A."/>
            <person name="Cooper K."/>
            <person name="Vaishampayan P."/>
        </authorList>
    </citation>
    <scope>NUCLEOTIDE SEQUENCE [LARGE SCALE GENOMIC DNA]</scope>
    <source>
        <strain evidence="4 6">M4.6</strain>
    </source>
</reference>
<evidence type="ECO:0000313" key="6">
    <source>
        <dbReference type="Proteomes" id="UP000234951"/>
    </source>
</evidence>
<reference evidence="5 7" key="2">
    <citation type="submission" date="2017-12" db="EMBL/GenBank/DDBJ databases">
        <title>Comparative Functional Genomics of Dry Heat Resistant strains isolated from the Viking Spacecraft.</title>
        <authorList>
            <person name="Seuylemezian A."/>
            <person name="Cooper K."/>
            <person name="Vaishampayan P."/>
        </authorList>
    </citation>
    <scope>NUCLEOTIDE SEQUENCE [LARGE SCALE GENOMIC DNA]</scope>
    <source>
        <strain evidence="5 7">ATCC 29669</strain>
    </source>
</reference>
<dbReference type="InterPro" id="IPR001789">
    <property type="entry name" value="Sig_transdc_resp-reg_receiver"/>
</dbReference>
<comment type="caution">
    <text evidence="2">Lacks conserved residue(s) required for the propagation of feature annotation.</text>
</comment>
<dbReference type="OrthoDB" id="2578266at2"/>
<evidence type="ECO:0000313" key="4">
    <source>
        <dbReference type="EMBL" id="PLR82209.1"/>
    </source>
</evidence>
<dbReference type="SMART" id="SM00448">
    <property type="entry name" value="REC"/>
    <property type="match status" value="1"/>
</dbReference>
<keyword evidence="1" id="KW-0597">Phosphoprotein</keyword>
<dbReference type="InterPro" id="IPR011006">
    <property type="entry name" value="CheY-like_superfamily"/>
</dbReference>
<gene>
    <name evidence="4" type="ORF">CU635_13700</name>
    <name evidence="5" type="ORF">CVD25_08640</name>
</gene>
<evidence type="ECO:0000313" key="5">
    <source>
        <dbReference type="EMBL" id="PLR97885.1"/>
    </source>
</evidence>
<dbReference type="AlphaFoldDB" id="A0A2N5GL64"/>
<evidence type="ECO:0000313" key="7">
    <source>
        <dbReference type="Proteomes" id="UP000235114"/>
    </source>
</evidence>
<comment type="caution">
    <text evidence="4">The sequence shown here is derived from an EMBL/GenBank/DDBJ whole genome shotgun (WGS) entry which is preliminary data.</text>
</comment>
<proteinExistence type="predicted"/>
<dbReference type="CDD" id="cd17574">
    <property type="entry name" value="REC_OmpR"/>
    <property type="match status" value="1"/>
</dbReference>
<evidence type="ECO:0000256" key="2">
    <source>
        <dbReference type="PROSITE-ProRule" id="PRU00169"/>
    </source>
</evidence>
<dbReference type="Proteomes" id="UP000235114">
    <property type="component" value="Unassembled WGS sequence"/>
</dbReference>